<evidence type="ECO:0000313" key="1">
    <source>
        <dbReference type="EMBL" id="MCC9020394.1"/>
    </source>
</evidence>
<name>A0ABS8M6E1_9FLAO</name>
<evidence type="ECO:0008006" key="3">
    <source>
        <dbReference type="Google" id="ProtNLM"/>
    </source>
</evidence>
<protein>
    <recommendedName>
        <fullName evidence="3">DUF4263 domain-containing protein</fullName>
    </recommendedName>
</protein>
<comment type="caution">
    <text evidence="1">The sequence shown here is derived from an EMBL/GenBank/DDBJ whole genome shotgun (WGS) entry which is preliminary data.</text>
</comment>
<gene>
    <name evidence="1" type="ORF">LNQ34_21735</name>
</gene>
<evidence type="ECO:0000313" key="2">
    <source>
        <dbReference type="Proteomes" id="UP001430700"/>
    </source>
</evidence>
<dbReference type="RefSeq" id="WP_230001207.1">
    <property type="nucleotide sequence ID" value="NZ_JAJJMN010000002.1"/>
</dbReference>
<sequence length="379" mass="44094">MLHDYEKKTFERIQTLPQGFYLSYDNDENVVLSIKAVAGVVTSIVKGCPITLYLIKDEKLTTLYIMDNPQMPLYFKGLDFTDKHKEFPNFEEVVIELIKAESFTLVLLNEANYQIANSKINKANSINIFKKWLGESEQVFEITLSNTSLKTENMPMYIDSFQNKIWDNKLIHNKAYFKFDEYTIDGKHGYHQEFSFRNILSIYYEPNKELFHSIKKSNGEEFTDFVLIYEKAVVLIESKYTISSKQTMFNKAISKAVKQLANAEKTAIEKPDSIADPNVRQGLSNFEALLKICIFYDDGRDLSNSFKNISTSFTPETLPLFISIDIFYQFASYLQIHNENYKYYIIKNLLKIRAEYSKRNQIIIINGFNINTGAIELVR</sequence>
<reference evidence="1" key="1">
    <citation type="submission" date="2021-11" db="EMBL/GenBank/DDBJ databases">
        <title>Description of novel Flavobacterium species.</title>
        <authorList>
            <person name="Saticioglu I.B."/>
            <person name="Ay H."/>
            <person name="Altun S."/>
            <person name="Duman M."/>
        </authorList>
    </citation>
    <scope>NUCLEOTIDE SEQUENCE</scope>
    <source>
        <strain evidence="1">F-126</strain>
    </source>
</reference>
<proteinExistence type="predicted"/>
<dbReference type="Proteomes" id="UP001430700">
    <property type="component" value="Unassembled WGS sequence"/>
</dbReference>
<accession>A0ABS8M6E1</accession>
<keyword evidence="2" id="KW-1185">Reference proteome</keyword>
<organism evidence="1 2">
    <name type="scientific">Flavobacterium lipolyticum</name>
    <dbReference type="NCBI Taxonomy" id="2893754"/>
    <lineage>
        <taxon>Bacteria</taxon>
        <taxon>Pseudomonadati</taxon>
        <taxon>Bacteroidota</taxon>
        <taxon>Flavobacteriia</taxon>
        <taxon>Flavobacteriales</taxon>
        <taxon>Flavobacteriaceae</taxon>
        <taxon>Flavobacterium</taxon>
    </lineage>
</organism>
<dbReference type="EMBL" id="JAJJMN010000002">
    <property type="protein sequence ID" value="MCC9020394.1"/>
    <property type="molecule type" value="Genomic_DNA"/>
</dbReference>